<feature type="chain" id="PRO_5002475793" description="DUF4426 domain-containing protein" evidence="1">
    <location>
        <begin position="21"/>
        <end position="140"/>
    </location>
</feature>
<name>A0A0F4QPJ2_9GAMM</name>
<proteinExistence type="predicted"/>
<evidence type="ECO:0000256" key="1">
    <source>
        <dbReference type="SAM" id="SignalP"/>
    </source>
</evidence>
<protein>
    <recommendedName>
        <fullName evidence="4">DUF4426 domain-containing protein</fullName>
    </recommendedName>
</protein>
<feature type="signal peptide" evidence="1">
    <location>
        <begin position="1"/>
        <end position="20"/>
    </location>
</feature>
<keyword evidence="1" id="KW-0732">Signal</keyword>
<reference evidence="2 3" key="1">
    <citation type="journal article" date="2015" name="BMC Genomics">
        <title>Genome mining reveals unlocked bioactive potential of marine Gram-negative bacteria.</title>
        <authorList>
            <person name="Machado H."/>
            <person name="Sonnenschein E.C."/>
            <person name="Melchiorsen J."/>
            <person name="Gram L."/>
        </authorList>
    </citation>
    <scope>NUCLEOTIDE SEQUENCE [LARGE SCALE GENOMIC DNA]</scope>
    <source>
        <strain evidence="2 3">S2471</strain>
    </source>
</reference>
<dbReference type="PATRIC" id="fig|43658.5.peg.2518"/>
<dbReference type="RefSeq" id="WP_046005200.1">
    <property type="nucleotide sequence ID" value="NZ_JXYA01000026.1"/>
</dbReference>
<evidence type="ECO:0000313" key="3">
    <source>
        <dbReference type="Proteomes" id="UP000033452"/>
    </source>
</evidence>
<sequence length="140" mass="15619">MHKAGLLMCMLMMVSATTAAKELKPYRFDTMQMNLDSLLFDRPERIKPAKSDFKVTRSIAMSNDDGYRAVLLSIENLSSGRRILEPEQLMVIYADGAAQQVSALPHKVVLEGYEQRNFTLELGANDYPVIAVVSANSKGY</sequence>
<dbReference type="EMBL" id="JXYA01000026">
    <property type="protein sequence ID" value="KJZ08547.1"/>
    <property type="molecule type" value="Genomic_DNA"/>
</dbReference>
<dbReference type="Proteomes" id="UP000033452">
    <property type="component" value="Unassembled WGS sequence"/>
</dbReference>
<gene>
    <name evidence="2" type="ORF">TW77_11890</name>
</gene>
<comment type="caution">
    <text evidence="2">The sequence shown here is derived from an EMBL/GenBank/DDBJ whole genome shotgun (WGS) entry which is preliminary data.</text>
</comment>
<evidence type="ECO:0000313" key="2">
    <source>
        <dbReference type="EMBL" id="KJZ08547.1"/>
    </source>
</evidence>
<keyword evidence="3" id="KW-1185">Reference proteome</keyword>
<accession>A0A0F4QPJ2</accession>
<organism evidence="2 3">
    <name type="scientific">Pseudoalteromonas rubra</name>
    <dbReference type="NCBI Taxonomy" id="43658"/>
    <lineage>
        <taxon>Bacteria</taxon>
        <taxon>Pseudomonadati</taxon>
        <taxon>Pseudomonadota</taxon>
        <taxon>Gammaproteobacteria</taxon>
        <taxon>Alteromonadales</taxon>
        <taxon>Pseudoalteromonadaceae</taxon>
        <taxon>Pseudoalteromonas</taxon>
    </lineage>
</organism>
<dbReference type="OrthoDB" id="6308190at2"/>
<evidence type="ECO:0008006" key="4">
    <source>
        <dbReference type="Google" id="ProtNLM"/>
    </source>
</evidence>
<dbReference type="AlphaFoldDB" id="A0A0F4QPJ2"/>